<dbReference type="AlphaFoldDB" id="A0A834P8T4"/>
<feature type="region of interest" description="Disordered" evidence="1">
    <location>
        <begin position="87"/>
        <end position="131"/>
    </location>
</feature>
<comment type="caution">
    <text evidence="2">The sequence shown here is derived from an EMBL/GenBank/DDBJ whole genome shotgun (WGS) entry which is preliminary data.</text>
</comment>
<name>A0A834P8T4_VESPE</name>
<feature type="compositionally biased region" description="Basic and acidic residues" evidence="1">
    <location>
        <begin position="103"/>
        <end position="121"/>
    </location>
</feature>
<accession>A0A834P8T4</accession>
<dbReference type="EMBL" id="JACSDY010000003">
    <property type="protein sequence ID" value="KAF7431740.1"/>
    <property type="molecule type" value="Genomic_DNA"/>
</dbReference>
<keyword evidence="3" id="KW-1185">Reference proteome</keyword>
<evidence type="ECO:0000313" key="3">
    <source>
        <dbReference type="Proteomes" id="UP000600918"/>
    </source>
</evidence>
<sequence length="131" mass="14738">MFGFLRDNFGRIRKMGLKKDPTEKGDRFADISKENVFLGNYEADQDSPAKFTKIHTYSQDEIPIGIPYDQKPAPLCNHNTSLSVSQKSAACPLPGSQRTPPSKGDERKWVERKGKRIEARSLGRSTVALNR</sequence>
<gene>
    <name evidence="2" type="ORF">H0235_004664</name>
</gene>
<dbReference type="Proteomes" id="UP000600918">
    <property type="component" value="Unassembled WGS sequence"/>
</dbReference>
<organism evidence="2 3">
    <name type="scientific">Vespula pensylvanica</name>
    <name type="common">Western yellow jacket</name>
    <name type="synonym">Wasp</name>
    <dbReference type="NCBI Taxonomy" id="30213"/>
    <lineage>
        <taxon>Eukaryota</taxon>
        <taxon>Metazoa</taxon>
        <taxon>Ecdysozoa</taxon>
        <taxon>Arthropoda</taxon>
        <taxon>Hexapoda</taxon>
        <taxon>Insecta</taxon>
        <taxon>Pterygota</taxon>
        <taxon>Neoptera</taxon>
        <taxon>Endopterygota</taxon>
        <taxon>Hymenoptera</taxon>
        <taxon>Apocrita</taxon>
        <taxon>Aculeata</taxon>
        <taxon>Vespoidea</taxon>
        <taxon>Vespidae</taxon>
        <taxon>Vespinae</taxon>
        <taxon>Vespula</taxon>
    </lineage>
</organism>
<evidence type="ECO:0000256" key="1">
    <source>
        <dbReference type="SAM" id="MobiDB-lite"/>
    </source>
</evidence>
<protein>
    <submittedName>
        <fullName evidence="2">Uncharacterized protein</fullName>
    </submittedName>
</protein>
<proteinExistence type="predicted"/>
<evidence type="ECO:0000313" key="2">
    <source>
        <dbReference type="EMBL" id="KAF7431740.1"/>
    </source>
</evidence>
<reference evidence="2" key="1">
    <citation type="journal article" date="2020" name="G3 (Bethesda)">
        <title>High-Quality Assemblies for Three Invasive Social Wasps from the &lt;i&gt;Vespula&lt;/i&gt; Genus.</title>
        <authorList>
            <person name="Harrop T.W.R."/>
            <person name="Guhlin J."/>
            <person name="McLaughlin G.M."/>
            <person name="Permina E."/>
            <person name="Stockwell P."/>
            <person name="Gilligan J."/>
            <person name="Le Lec M.F."/>
            <person name="Gruber M.A.M."/>
            <person name="Quinn O."/>
            <person name="Lovegrove M."/>
            <person name="Duncan E.J."/>
            <person name="Remnant E.J."/>
            <person name="Van Eeckhoven J."/>
            <person name="Graham B."/>
            <person name="Knapp R.A."/>
            <person name="Langford K.W."/>
            <person name="Kronenberg Z."/>
            <person name="Press M.O."/>
            <person name="Eacker S.M."/>
            <person name="Wilson-Rankin E.E."/>
            <person name="Purcell J."/>
            <person name="Lester P.J."/>
            <person name="Dearden P.K."/>
        </authorList>
    </citation>
    <scope>NUCLEOTIDE SEQUENCE</scope>
    <source>
        <strain evidence="2">Volc-1</strain>
    </source>
</reference>